<dbReference type="EMBL" id="NBSK02000007">
    <property type="protein sequence ID" value="KAJ0195750.1"/>
    <property type="molecule type" value="Genomic_DNA"/>
</dbReference>
<dbReference type="InterPro" id="IPR055411">
    <property type="entry name" value="LRR_FXL15/At3g58940/PEG3-like"/>
</dbReference>
<reference evidence="2 3" key="1">
    <citation type="journal article" date="2017" name="Nat. Commun.">
        <title>Genome assembly with in vitro proximity ligation data and whole-genome triplication in lettuce.</title>
        <authorList>
            <person name="Reyes-Chin-Wo S."/>
            <person name="Wang Z."/>
            <person name="Yang X."/>
            <person name="Kozik A."/>
            <person name="Arikit S."/>
            <person name="Song C."/>
            <person name="Xia L."/>
            <person name="Froenicke L."/>
            <person name="Lavelle D.O."/>
            <person name="Truco M.J."/>
            <person name="Xia R."/>
            <person name="Zhu S."/>
            <person name="Xu C."/>
            <person name="Xu H."/>
            <person name="Xu X."/>
            <person name="Cox K."/>
            <person name="Korf I."/>
            <person name="Meyers B.C."/>
            <person name="Michelmore R.W."/>
        </authorList>
    </citation>
    <scope>NUCLEOTIDE SEQUENCE [LARGE SCALE GENOMIC DNA]</scope>
    <source>
        <strain evidence="3">cv. Salinas</strain>
        <tissue evidence="2">Seedlings</tissue>
    </source>
</reference>
<dbReference type="Pfam" id="PF00646">
    <property type="entry name" value="F-box"/>
    <property type="match status" value="1"/>
</dbReference>
<dbReference type="InterPro" id="IPR036047">
    <property type="entry name" value="F-box-like_dom_sf"/>
</dbReference>
<organism evidence="2 3">
    <name type="scientific">Lactuca sativa</name>
    <name type="common">Garden lettuce</name>
    <dbReference type="NCBI Taxonomy" id="4236"/>
    <lineage>
        <taxon>Eukaryota</taxon>
        <taxon>Viridiplantae</taxon>
        <taxon>Streptophyta</taxon>
        <taxon>Embryophyta</taxon>
        <taxon>Tracheophyta</taxon>
        <taxon>Spermatophyta</taxon>
        <taxon>Magnoliopsida</taxon>
        <taxon>eudicotyledons</taxon>
        <taxon>Gunneridae</taxon>
        <taxon>Pentapetalae</taxon>
        <taxon>asterids</taxon>
        <taxon>campanulids</taxon>
        <taxon>Asterales</taxon>
        <taxon>Asteraceae</taxon>
        <taxon>Cichorioideae</taxon>
        <taxon>Cichorieae</taxon>
        <taxon>Lactucinae</taxon>
        <taxon>Lactuca</taxon>
    </lineage>
</organism>
<dbReference type="Pfam" id="PF24758">
    <property type="entry name" value="LRR_At5g56370"/>
    <property type="match status" value="1"/>
</dbReference>
<name>A0A9R1UZR7_LACSA</name>
<evidence type="ECO:0000259" key="1">
    <source>
        <dbReference type="PROSITE" id="PS50181"/>
    </source>
</evidence>
<evidence type="ECO:0000313" key="2">
    <source>
        <dbReference type="EMBL" id="KAJ0195750.1"/>
    </source>
</evidence>
<dbReference type="PANTHER" id="PTHR31900:SF30">
    <property type="entry name" value="SUPERFAMILY PROTEIN, PUTATIVE-RELATED"/>
    <property type="match status" value="1"/>
</dbReference>
<dbReference type="InterPro" id="IPR050232">
    <property type="entry name" value="FBL13/AtMIF1-like"/>
</dbReference>
<dbReference type="SMART" id="SM00256">
    <property type="entry name" value="FBOX"/>
    <property type="match status" value="1"/>
</dbReference>
<dbReference type="SUPFAM" id="SSF81383">
    <property type="entry name" value="F-box domain"/>
    <property type="match status" value="1"/>
</dbReference>
<dbReference type="OrthoDB" id="612216at2759"/>
<dbReference type="SUPFAM" id="SSF52047">
    <property type="entry name" value="RNI-like"/>
    <property type="match status" value="1"/>
</dbReference>
<dbReference type="InterPro" id="IPR053781">
    <property type="entry name" value="F-box_AtFBL13-like"/>
</dbReference>
<proteinExistence type="predicted"/>
<dbReference type="SMART" id="SM00579">
    <property type="entry name" value="FBD"/>
    <property type="match status" value="1"/>
</dbReference>
<dbReference type="Pfam" id="PF08387">
    <property type="entry name" value="FBD"/>
    <property type="match status" value="1"/>
</dbReference>
<dbReference type="AlphaFoldDB" id="A0A9R1UZR7"/>
<dbReference type="CDD" id="cd22160">
    <property type="entry name" value="F-box_AtFBL13-like"/>
    <property type="match status" value="1"/>
</dbReference>
<dbReference type="Gene3D" id="3.80.10.10">
    <property type="entry name" value="Ribonuclease Inhibitor"/>
    <property type="match status" value="1"/>
</dbReference>
<dbReference type="PANTHER" id="PTHR31900">
    <property type="entry name" value="F-BOX/RNI SUPERFAMILY PROTEIN-RELATED"/>
    <property type="match status" value="1"/>
</dbReference>
<protein>
    <recommendedName>
        <fullName evidence="1">F-box domain-containing protein</fullName>
    </recommendedName>
</protein>
<comment type="caution">
    <text evidence="2">The sequence shown here is derived from an EMBL/GenBank/DDBJ whole genome shotgun (WGS) entry which is preliminary data.</text>
</comment>
<gene>
    <name evidence="2" type="ORF">LSAT_V11C700385150</name>
</gene>
<accession>A0A9R1UZR7</accession>
<dbReference type="InterPro" id="IPR001810">
    <property type="entry name" value="F-box_dom"/>
</dbReference>
<evidence type="ECO:0000313" key="3">
    <source>
        <dbReference type="Proteomes" id="UP000235145"/>
    </source>
</evidence>
<dbReference type="InterPro" id="IPR006566">
    <property type="entry name" value="FBD"/>
</dbReference>
<dbReference type="Proteomes" id="UP000235145">
    <property type="component" value="Unassembled WGS sequence"/>
</dbReference>
<keyword evidence="3" id="KW-1185">Reference proteome</keyword>
<sequence length="398" mass="45919">MTEHRGHKQHDIDFSNLPDCILDQILSFMPTKDAVKTSILSTRWKNLWVSVPNIDFDDALLCAREVDGWRRPHVTSFVNFVERVLRLCNPSKMEKFRLSCRVFRDAFQIRSWISHAIMHNVQELDLSLFAKDPSMIPRSVFHNTSLVSLKIRMDCAIQLPSHVSFPCLKALQLSYVQFLHDDFTETFLSGCPVLEKLILFNNSFKSNITISSSSLKSLTIRDLSRFGEIDDLSGCKIKIGAENLIYFEYIGYLSNWIMFSDTSSLDISFINIPTHNERLQKVANRAIDLLKQLQYVVSLRLSNLTLQGLMHLGENNLIWSSIPICMSNCLKIVAMKNFHGYDSEICLLKNVLKTARVLERMDIRWSETYLRDLKRKTNARKELEKIVKSSPACVIKFS</sequence>
<dbReference type="InterPro" id="IPR032675">
    <property type="entry name" value="LRR_dom_sf"/>
</dbReference>
<dbReference type="PROSITE" id="PS50181">
    <property type="entry name" value="FBOX"/>
    <property type="match status" value="1"/>
</dbReference>
<feature type="domain" description="F-box" evidence="1">
    <location>
        <begin position="11"/>
        <end position="59"/>
    </location>
</feature>